<keyword evidence="1" id="KW-0472">Membrane</keyword>
<dbReference type="Proteomes" id="UP000054703">
    <property type="component" value="Unassembled WGS sequence"/>
</dbReference>
<evidence type="ECO:0000256" key="1">
    <source>
        <dbReference type="SAM" id="Phobius"/>
    </source>
</evidence>
<dbReference type="Pfam" id="PF12551">
    <property type="entry name" value="PHBC_N"/>
    <property type="match status" value="1"/>
</dbReference>
<dbReference type="STRING" id="45074.Lsan_2678"/>
<dbReference type="AlphaFoldDB" id="A0A0W0YJJ5"/>
<evidence type="ECO:0000259" key="2">
    <source>
        <dbReference type="Pfam" id="PF12551"/>
    </source>
</evidence>
<feature type="domain" description="Poly-beta-hydroxybutyrate polymerase N-terminal" evidence="2">
    <location>
        <begin position="50"/>
        <end position="76"/>
    </location>
</feature>
<organism evidence="3 4">
    <name type="scientific">Legionella santicrucis</name>
    <dbReference type="NCBI Taxonomy" id="45074"/>
    <lineage>
        <taxon>Bacteria</taxon>
        <taxon>Pseudomonadati</taxon>
        <taxon>Pseudomonadota</taxon>
        <taxon>Gammaproteobacteria</taxon>
        <taxon>Legionellales</taxon>
        <taxon>Legionellaceae</taxon>
        <taxon>Legionella</taxon>
    </lineage>
</organism>
<dbReference type="InterPro" id="IPR022211">
    <property type="entry name" value="PHBC_N"/>
</dbReference>
<accession>A0A0W0YJJ5</accession>
<evidence type="ECO:0000313" key="4">
    <source>
        <dbReference type="Proteomes" id="UP000054703"/>
    </source>
</evidence>
<evidence type="ECO:0000313" key="3">
    <source>
        <dbReference type="EMBL" id="KTD57056.1"/>
    </source>
</evidence>
<gene>
    <name evidence="3" type="ORF">Lsan_2678</name>
</gene>
<feature type="transmembrane region" description="Helical" evidence="1">
    <location>
        <begin position="55"/>
        <end position="76"/>
    </location>
</feature>
<keyword evidence="1" id="KW-1133">Transmembrane helix</keyword>
<proteinExistence type="predicted"/>
<reference evidence="3 4" key="1">
    <citation type="submission" date="2015-11" db="EMBL/GenBank/DDBJ databases">
        <title>Genomic analysis of 38 Legionella species identifies large and diverse effector repertoires.</title>
        <authorList>
            <person name="Burstein D."/>
            <person name="Amaro F."/>
            <person name="Zusman T."/>
            <person name="Lifshitz Z."/>
            <person name="Cohen O."/>
            <person name="Gilbert J.A."/>
            <person name="Pupko T."/>
            <person name="Shuman H.A."/>
            <person name="Segal G."/>
        </authorList>
    </citation>
    <scope>NUCLEOTIDE SEQUENCE [LARGE SCALE GENOMIC DNA]</scope>
    <source>
        <strain evidence="3 4">SC-63-C7</strain>
    </source>
</reference>
<keyword evidence="1" id="KW-0812">Transmembrane</keyword>
<dbReference type="PATRIC" id="fig|45074.5.peg.2882"/>
<name>A0A0W0YJJ5_9GAMM</name>
<sequence length="80" mass="9337">MPRENYRKNEIRDSEENQNINEYLSRSIPSYSGPHRPLEEAEQTLKYPSEFDRILHAWLAEVTLGISPATLILAFINISY</sequence>
<protein>
    <recommendedName>
        <fullName evidence="2">Poly-beta-hydroxybutyrate polymerase N-terminal domain-containing protein</fullName>
    </recommendedName>
</protein>
<dbReference type="EMBL" id="LNYU01000078">
    <property type="protein sequence ID" value="KTD57056.1"/>
    <property type="molecule type" value="Genomic_DNA"/>
</dbReference>
<comment type="caution">
    <text evidence="3">The sequence shown here is derived from an EMBL/GenBank/DDBJ whole genome shotgun (WGS) entry which is preliminary data.</text>
</comment>
<keyword evidence="4" id="KW-1185">Reference proteome</keyword>
<dbReference type="RefSeq" id="WP_133134325.1">
    <property type="nucleotide sequence ID" value="NZ_CAAAIH010000034.1"/>
</dbReference>